<dbReference type="GeneID" id="30004610"/>
<dbReference type="RefSeq" id="XP_018697835.1">
    <property type="nucleotide sequence ID" value="XM_018831956.1"/>
</dbReference>
<dbReference type="STRING" id="1367422.A0A178ZXA4"/>
<dbReference type="GO" id="GO:0000981">
    <property type="term" value="F:DNA-binding transcription factor activity, RNA polymerase II-specific"/>
    <property type="evidence" value="ECO:0007669"/>
    <property type="project" value="TreeGrafter"/>
</dbReference>
<dbReference type="EMBL" id="LVYI01000001">
    <property type="protein sequence ID" value="OAP64468.1"/>
    <property type="molecule type" value="Genomic_DNA"/>
</dbReference>
<gene>
    <name evidence="6" type="ORF">AYL99_00440</name>
</gene>
<evidence type="ECO:0000256" key="3">
    <source>
        <dbReference type="ARBA" id="ARBA00023125"/>
    </source>
</evidence>
<evidence type="ECO:0000256" key="4">
    <source>
        <dbReference type="ARBA" id="ARBA00023163"/>
    </source>
</evidence>
<keyword evidence="3" id="KW-0238">DNA-binding</keyword>
<dbReference type="GO" id="GO:0005634">
    <property type="term" value="C:nucleus"/>
    <property type="evidence" value="ECO:0007669"/>
    <property type="project" value="UniProtKB-SubCell"/>
</dbReference>
<evidence type="ECO:0000256" key="2">
    <source>
        <dbReference type="ARBA" id="ARBA00023015"/>
    </source>
</evidence>
<dbReference type="PANTHER" id="PTHR31845">
    <property type="entry name" value="FINGER DOMAIN PROTEIN, PUTATIVE-RELATED"/>
    <property type="match status" value="1"/>
</dbReference>
<evidence type="ECO:0000313" key="7">
    <source>
        <dbReference type="Proteomes" id="UP000078343"/>
    </source>
</evidence>
<keyword evidence="5" id="KW-0539">Nucleus</keyword>
<organism evidence="6 7">
    <name type="scientific">Fonsecaea erecta</name>
    <dbReference type="NCBI Taxonomy" id="1367422"/>
    <lineage>
        <taxon>Eukaryota</taxon>
        <taxon>Fungi</taxon>
        <taxon>Dikarya</taxon>
        <taxon>Ascomycota</taxon>
        <taxon>Pezizomycotina</taxon>
        <taxon>Eurotiomycetes</taxon>
        <taxon>Chaetothyriomycetidae</taxon>
        <taxon>Chaetothyriales</taxon>
        <taxon>Herpotrichiellaceae</taxon>
        <taxon>Fonsecaea</taxon>
    </lineage>
</organism>
<name>A0A178ZXA4_9EURO</name>
<keyword evidence="4" id="KW-0804">Transcription</keyword>
<protein>
    <submittedName>
        <fullName evidence="6">Transcriptional regulator WAR1</fullName>
    </submittedName>
</protein>
<dbReference type="AlphaFoldDB" id="A0A178ZXA4"/>
<dbReference type="OrthoDB" id="5424793at2759"/>
<dbReference type="Proteomes" id="UP000078343">
    <property type="component" value="Unassembled WGS sequence"/>
</dbReference>
<evidence type="ECO:0000256" key="5">
    <source>
        <dbReference type="ARBA" id="ARBA00023242"/>
    </source>
</evidence>
<dbReference type="PANTHER" id="PTHR31845:SF10">
    <property type="entry name" value="ZN(II)2CYS6 TRANSCRIPTION FACTOR (EUROFUNG)"/>
    <property type="match status" value="1"/>
</dbReference>
<evidence type="ECO:0000313" key="6">
    <source>
        <dbReference type="EMBL" id="OAP64468.1"/>
    </source>
</evidence>
<dbReference type="GO" id="GO:0000976">
    <property type="term" value="F:transcription cis-regulatory region binding"/>
    <property type="evidence" value="ECO:0007669"/>
    <property type="project" value="TreeGrafter"/>
</dbReference>
<keyword evidence="2" id="KW-0805">Transcription regulation</keyword>
<keyword evidence="7" id="KW-1185">Reference proteome</keyword>
<dbReference type="InterPro" id="IPR051089">
    <property type="entry name" value="prtT"/>
</dbReference>
<accession>A0A178ZXA4</accession>
<proteinExistence type="predicted"/>
<evidence type="ECO:0000256" key="1">
    <source>
        <dbReference type="ARBA" id="ARBA00004123"/>
    </source>
</evidence>
<reference evidence="6 7" key="1">
    <citation type="submission" date="2016-04" db="EMBL/GenBank/DDBJ databases">
        <title>Draft genome of Fonsecaea erecta CBS 125763.</title>
        <authorList>
            <person name="Weiss V.A."/>
            <person name="Vicente V.A."/>
            <person name="Raittz R.T."/>
            <person name="Moreno L.F."/>
            <person name="De Souza E.M."/>
            <person name="Pedrosa F.O."/>
            <person name="Steffens M.B."/>
            <person name="Faoro H."/>
            <person name="Tadra-Sfeir M.Z."/>
            <person name="Najafzadeh M.J."/>
            <person name="Felipe M.S."/>
            <person name="Teixeira M."/>
            <person name="Sun J."/>
            <person name="Xi L."/>
            <person name="Gomes R."/>
            <person name="De Azevedo C.M."/>
            <person name="Salgado C.G."/>
            <person name="Da Silva M.B."/>
            <person name="Nascimento M.F."/>
            <person name="Queiroz-Telles F."/>
            <person name="Attili D.S."/>
            <person name="Gorbushina A."/>
        </authorList>
    </citation>
    <scope>NUCLEOTIDE SEQUENCE [LARGE SCALE GENOMIC DNA]</scope>
    <source>
        <strain evidence="6 7">CBS 125763</strain>
    </source>
</reference>
<comment type="subcellular location">
    <subcellularLocation>
        <location evidence="1">Nucleus</location>
    </subcellularLocation>
</comment>
<comment type="caution">
    <text evidence="6">The sequence shown here is derived from an EMBL/GenBank/DDBJ whole genome shotgun (WGS) entry which is preliminary data.</text>
</comment>
<sequence length="748" mass="84541">MTRVRFPRIGSFVIDDRGLIRLENRPLTLEIQDLENDGIPLDIPRARTYCTVDAYVDALLSCHDSRLQHQPNAVNDAGDCVSQMCALVLLCALRPRFFDPKLNHGPFAPGLTDLNFNNIIVDDDWNITCIIDLEWTAVLPLEFIRTPCWLTSQAVDEIDVDHYNKLREEFMEVFEKEERRLGRYSDSFRCSSIMNTTWKLGTFWCEDGGLACVPHEAIKRTVLQKRVRGRFARTNANAPLPATNGRAECLPNNGEESHYVDSPPTSRVSKASASIVGADTPGTFGRALLRFLEVREPSPGRWAAVQDVHGHQCSTFLDRYKDMIEAVPLAIHVPPSNLDDLLSSSPTLLLAAILTGSSADSDFEKQAGEVFRHVLADRVIVRGQKSMELLQSLLTYMMWYHHRFDPETLQYYQLLQLANGMVADLGLPRRFATGGNSPPREDEDLNAMRAFLLCYYINCSGGVLGYDRPENMRCTESLRNAAKVLAEVSSRPQDKEAPALVELMHFISLHRVDFNQTECRVLPTQSLTEWKTAYLRAETSMSLRSTYYFVAGYTVLKSSSSMPLSVEDALLCVEHFETLLSHILSQELCYLVRLGTMEWSHLITTLFRLARLERSRVLESDTADASSLNSHPSLTNQYVGRFRTLMADLLAEAETDTALKSPHLMGWLDKILTAVAAQQVGSWEVSQDADKDEDVGRHDEESAYELVNSFIDEKGRVRDSHNPKGSNPGRLHDEEGFWTDFMSDWLNW</sequence>